<dbReference type="Proteomes" id="UP000225379">
    <property type="component" value="Unassembled WGS sequence"/>
</dbReference>
<dbReference type="Gene3D" id="2.130.10.10">
    <property type="entry name" value="YVTN repeat-like/Quinoprotein amine dehydrogenase"/>
    <property type="match status" value="2"/>
</dbReference>
<evidence type="ECO:0000313" key="2">
    <source>
        <dbReference type="Proteomes" id="UP000225379"/>
    </source>
</evidence>
<sequence>MFLALSVLPSGGSAAASDPSSFLFVVSPSASDIAVIDSGTDAVVSRIRLSALPGPVAALDRGAKLLVASGTGHRLTVFDTVTGTVVAEYPTTVSPTLLEMAPDGRTVAVADPAAGAVELVRPGASAMVVEGLSGLGAMSFEAGGRLMVAHGSSVALIDGRTGRSGPGLGIMESDGPVTHLAATPGGDLAIVVQGERGVLSLFDLRTLTRTVRLVLPAPLGRPFPSPDNQFVLIPVDEGRALSVLSTWTYRESGRLPLTAPVSGFGLGVLQSVFVGLSAVSRSIQTVDLRDRRNLAVLDLPGMPKAGAPSADGTKFYVALDDGGRIAVVDLLRPSVIRIVETDIGGPVAVVPALDSGFCH</sequence>
<dbReference type="EMBL" id="PDKW01000040">
    <property type="protein sequence ID" value="PGH57201.1"/>
    <property type="molecule type" value="Genomic_DNA"/>
</dbReference>
<accession>A0A2B8BH07</accession>
<dbReference type="AlphaFoldDB" id="A0A2B8BH07"/>
<dbReference type="OrthoDB" id="7303040at2"/>
<reference evidence="2" key="1">
    <citation type="submission" date="2017-10" db="EMBL/GenBank/DDBJ databases">
        <authorList>
            <person name="Kravchenko I.K."/>
            <person name="Grouzdev D.S."/>
        </authorList>
    </citation>
    <scope>NUCLEOTIDE SEQUENCE [LARGE SCALE GENOMIC DNA]</scope>
    <source>
        <strain evidence="2">B2</strain>
    </source>
</reference>
<evidence type="ECO:0008006" key="3">
    <source>
        <dbReference type="Google" id="ProtNLM"/>
    </source>
</evidence>
<gene>
    <name evidence="1" type="ORF">CRT60_12065</name>
</gene>
<organism evidence="1 2">
    <name type="scientific">Azospirillum palustre</name>
    <dbReference type="NCBI Taxonomy" id="2044885"/>
    <lineage>
        <taxon>Bacteria</taxon>
        <taxon>Pseudomonadati</taxon>
        <taxon>Pseudomonadota</taxon>
        <taxon>Alphaproteobacteria</taxon>
        <taxon>Rhodospirillales</taxon>
        <taxon>Azospirillaceae</taxon>
        <taxon>Azospirillum</taxon>
    </lineage>
</organism>
<evidence type="ECO:0000313" key="1">
    <source>
        <dbReference type="EMBL" id="PGH57201.1"/>
    </source>
</evidence>
<dbReference type="PANTHER" id="PTHR47197:SF3">
    <property type="entry name" value="DIHYDRO-HEME D1 DEHYDROGENASE"/>
    <property type="match status" value="1"/>
</dbReference>
<dbReference type="SUPFAM" id="SSF50969">
    <property type="entry name" value="YVTN repeat-like/Quinoprotein amine dehydrogenase"/>
    <property type="match status" value="1"/>
</dbReference>
<proteinExistence type="predicted"/>
<dbReference type="InterPro" id="IPR011044">
    <property type="entry name" value="Quino_amine_DH_bsu"/>
</dbReference>
<dbReference type="InterPro" id="IPR051200">
    <property type="entry name" value="Host-pathogen_enzymatic-act"/>
</dbReference>
<name>A0A2B8BH07_9PROT</name>
<dbReference type="PANTHER" id="PTHR47197">
    <property type="entry name" value="PROTEIN NIRF"/>
    <property type="match status" value="1"/>
</dbReference>
<dbReference type="InterPro" id="IPR015943">
    <property type="entry name" value="WD40/YVTN_repeat-like_dom_sf"/>
</dbReference>
<comment type="caution">
    <text evidence="1">The sequence shown here is derived from an EMBL/GenBank/DDBJ whole genome shotgun (WGS) entry which is preliminary data.</text>
</comment>
<keyword evidence="2" id="KW-1185">Reference proteome</keyword>
<protein>
    <recommendedName>
        <fullName evidence="3">YncE family protein</fullName>
    </recommendedName>
</protein>